<feature type="transmembrane region" description="Helical" evidence="1">
    <location>
        <begin position="74"/>
        <end position="96"/>
    </location>
</feature>
<reference evidence="2 3" key="1">
    <citation type="submission" date="2020-08" db="EMBL/GenBank/DDBJ databases">
        <title>Winkia gen. nov., sp. nov., isolated from faeces of the Anser albifrons in China.</title>
        <authorList>
            <person name="Liu Q."/>
        </authorList>
    </citation>
    <scope>NUCLEOTIDE SEQUENCE [LARGE SCALE GENOMIC DNA]</scope>
    <source>
        <strain evidence="2 3">C62</strain>
    </source>
</reference>
<dbReference type="Proteomes" id="UP000627538">
    <property type="component" value="Unassembled WGS sequence"/>
</dbReference>
<evidence type="ECO:0000313" key="2">
    <source>
        <dbReference type="EMBL" id="MBD3689700.1"/>
    </source>
</evidence>
<dbReference type="AlphaFoldDB" id="A0A8I0G884"/>
<comment type="caution">
    <text evidence="2">The sequence shown here is derived from an EMBL/GenBank/DDBJ whole genome shotgun (WGS) entry which is preliminary data.</text>
</comment>
<evidence type="ECO:0000313" key="3">
    <source>
        <dbReference type="Proteomes" id="UP000627538"/>
    </source>
</evidence>
<evidence type="ECO:0000256" key="1">
    <source>
        <dbReference type="SAM" id="Phobius"/>
    </source>
</evidence>
<keyword evidence="3" id="KW-1185">Reference proteome</keyword>
<keyword evidence="1" id="KW-1133">Transmembrane helix</keyword>
<gene>
    <name evidence="2" type="ORF">H8R10_05605</name>
</gene>
<dbReference type="EMBL" id="JACRUO010000001">
    <property type="protein sequence ID" value="MBD3689700.1"/>
    <property type="molecule type" value="Genomic_DNA"/>
</dbReference>
<feature type="transmembrane region" description="Helical" evidence="1">
    <location>
        <begin position="42"/>
        <end position="62"/>
    </location>
</feature>
<feature type="transmembrane region" description="Helical" evidence="1">
    <location>
        <begin position="9"/>
        <end position="30"/>
    </location>
</feature>
<keyword evidence="1" id="KW-0812">Transmembrane</keyword>
<proteinExistence type="predicted"/>
<sequence length="148" mass="15501">MHFLSRPRVISFGIIPAVLVVVFFGSSAVITSGEVITQLVQIVVPVYCALGAVAVIVSAIAAVRQPIHVVAKAFHVGAAGLFVLSIIAWIVMPTMYMGSGAPTVLAFSPSDIDERLLSMSILGAIASVLAAFLVLITTVLTRVLASRR</sequence>
<accession>A0A8I0G884</accession>
<feature type="transmembrane region" description="Helical" evidence="1">
    <location>
        <begin position="116"/>
        <end position="145"/>
    </location>
</feature>
<organism evidence="2 3">
    <name type="scientific">Nanchangia anserum</name>
    <dbReference type="NCBI Taxonomy" id="2692125"/>
    <lineage>
        <taxon>Bacteria</taxon>
        <taxon>Bacillati</taxon>
        <taxon>Actinomycetota</taxon>
        <taxon>Actinomycetes</taxon>
        <taxon>Actinomycetales</taxon>
        <taxon>Actinomycetaceae</taxon>
        <taxon>Nanchangia</taxon>
    </lineage>
</organism>
<dbReference type="RefSeq" id="WP_191071728.1">
    <property type="nucleotide sequence ID" value="NZ_CP060506.1"/>
</dbReference>
<name>A0A8I0G884_9ACTO</name>
<keyword evidence="1" id="KW-0472">Membrane</keyword>
<protein>
    <submittedName>
        <fullName evidence="2">Uncharacterized protein</fullName>
    </submittedName>
</protein>